<sequence>MLKPNSKSLQSSFTYILTLISTVTQRSSRVDIPILQMRKLSHRKILNSCLDCDEIQFMEDGSWCPMKPKKEASEASNIAQLKREILQKIRRRLKLLT</sequence>
<evidence type="ECO:0000313" key="1">
    <source>
        <dbReference type="Ensembl" id="ENSSDAP00000023274.1"/>
    </source>
</evidence>
<dbReference type="Proteomes" id="UP000694422">
    <property type="component" value="Unplaced"/>
</dbReference>
<name>A0A8C9QLQ9_SPEDA</name>
<accession>A0A8C9QLQ9</accession>
<dbReference type="AlphaFoldDB" id="A0A8C9QLQ9"/>
<organism evidence="1 2">
    <name type="scientific">Spermophilus dauricus</name>
    <name type="common">Daurian ground squirrel</name>
    <dbReference type="NCBI Taxonomy" id="99837"/>
    <lineage>
        <taxon>Eukaryota</taxon>
        <taxon>Metazoa</taxon>
        <taxon>Chordata</taxon>
        <taxon>Craniata</taxon>
        <taxon>Vertebrata</taxon>
        <taxon>Euteleostomi</taxon>
        <taxon>Mammalia</taxon>
        <taxon>Eutheria</taxon>
        <taxon>Euarchontoglires</taxon>
        <taxon>Glires</taxon>
        <taxon>Rodentia</taxon>
        <taxon>Sciuromorpha</taxon>
        <taxon>Sciuridae</taxon>
        <taxon>Xerinae</taxon>
        <taxon>Marmotini</taxon>
        <taxon>Spermophilus</taxon>
    </lineage>
</organism>
<evidence type="ECO:0000313" key="2">
    <source>
        <dbReference type="Proteomes" id="UP000694422"/>
    </source>
</evidence>
<protein>
    <submittedName>
        <fullName evidence="1">Uncharacterized protein</fullName>
    </submittedName>
</protein>
<keyword evidence="2" id="KW-1185">Reference proteome</keyword>
<reference evidence="1" key="1">
    <citation type="submission" date="2025-08" db="UniProtKB">
        <authorList>
            <consortium name="Ensembl"/>
        </authorList>
    </citation>
    <scope>IDENTIFICATION</scope>
</reference>
<dbReference type="Ensembl" id="ENSSDAT00000026635.1">
    <property type="protein sequence ID" value="ENSSDAP00000023274.1"/>
    <property type="gene ID" value="ENSSDAG00000021204.1"/>
</dbReference>
<reference evidence="1" key="2">
    <citation type="submission" date="2025-09" db="UniProtKB">
        <authorList>
            <consortium name="Ensembl"/>
        </authorList>
    </citation>
    <scope>IDENTIFICATION</scope>
</reference>
<proteinExistence type="predicted"/>